<dbReference type="InterPro" id="IPR000843">
    <property type="entry name" value="HTH_LacI"/>
</dbReference>
<organism evidence="6 7">
    <name type="scientific">Sinomonas flava</name>
    <dbReference type="NCBI Taxonomy" id="496857"/>
    <lineage>
        <taxon>Bacteria</taxon>
        <taxon>Bacillati</taxon>
        <taxon>Actinomycetota</taxon>
        <taxon>Actinomycetes</taxon>
        <taxon>Micrococcales</taxon>
        <taxon>Micrococcaceae</taxon>
        <taxon>Sinomonas</taxon>
    </lineage>
</organism>
<dbReference type="CDD" id="cd06267">
    <property type="entry name" value="PBP1_LacI_sugar_binding-like"/>
    <property type="match status" value="1"/>
</dbReference>
<evidence type="ECO:0000256" key="4">
    <source>
        <dbReference type="SAM" id="MobiDB-lite"/>
    </source>
</evidence>
<dbReference type="CDD" id="cd01392">
    <property type="entry name" value="HTH_LacI"/>
    <property type="match status" value="1"/>
</dbReference>
<gene>
    <name evidence="6" type="ORF">GCM10009849_28240</name>
</gene>
<accession>A0ABP5NUU4</accession>
<dbReference type="PROSITE" id="PS50932">
    <property type="entry name" value="HTH_LACI_2"/>
    <property type="match status" value="1"/>
</dbReference>
<sequence length="438" mass="46138">MPVHHWAEALEDLVHGLVELDFPWVTGQNLVPGGKQLRVHGDPSLSVRCPVYPTGTASIPENDTVKSQAATRLLSWAEPTDGGSMARTSTRASGRATIAHVAAEAGVSRATVSRVMNGLSTVDPAIGERVRAAAAKLSYSPSTVARSLAIGRTQTVAIVVPDLANPMFQETLRGLSRAAAREGYRVLVADSVENPAEEVILAREARRRCDGLVLVAPRMDGAQLEELLPDLAPVVLVNRTTGIPGVPVLAVDYASGIRAMVAHLAQLGHRRIAYVAGPSASAGDRARREGLAHPLPEAAGAEVVVIPCGAMFEDGHSVREEVLRSGVTAAVCFNDVVAMGLLGALHEAGVAVPEQLSVTGFDDIAFARYTSPALTTASVPQTRLGEQAWDRLFALLDGQAPPPDVDINPRLEPRASSGPAPALPSRAFPDAPHRTRHT</sequence>
<keyword evidence="1" id="KW-0805">Transcription regulation</keyword>
<dbReference type="InterPro" id="IPR010982">
    <property type="entry name" value="Lambda_DNA-bd_dom_sf"/>
</dbReference>
<dbReference type="Gene3D" id="3.40.50.2300">
    <property type="match status" value="2"/>
</dbReference>
<keyword evidence="3" id="KW-0804">Transcription</keyword>
<evidence type="ECO:0000259" key="5">
    <source>
        <dbReference type="PROSITE" id="PS50932"/>
    </source>
</evidence>
<evidence type="ECO:0000256" key="3">
    <source>
        <dbReference type="ARBA" id="ARBA00023163"/>
    </source>
</evidence>
<feature type="domain" description="HTH lacI-type" evidence="5">
    <location>
        <begin position="96"/>
        <end position="150"/>
    </location>
</feature>
<reference evidence="7" key="1">
    <citation type="journal article" date="2019" name="Int. J. Syst. Evol. Microbiol.">
        <title>The Global Catalogue of Microorganisms (GCM) 10K type strain sequencing project: providing services to taxonomists for standard genome sequencing and annotation.</title>
        <authorList>
            <consortium name="The Broad Institute Genomics Platform"/>
            <consortium name="The Broad Institute Genome Sequencing Center for Infectious Disease"/>
            <person name="Wu L."/>
            <person name="Ma J."/>
        </authorList>
    </citation>
    <scope>NUCLEOTIDE SEQUENCE [LARGE SCALE GENOMIC DNA]</scope>
    <source>
        <strain evidence="7">JCM 16034</strain>
    </source>
</reference>
<dbReference type="SUPFAM" id="SSF53822">
    <property type="entry name" value="Periplasmic binding protein-like I"/>
    <property type="match status" value="1"/>
</dbReference>
<keyword evidence="7" id="KW-1185">Reference proteome</keyword>
<dbReference type="PANTHER" id="PTHR30146:SF109">
    <property type="entry name" value="HTH-TYPE TRANSCRIPTIONAL REGULATOR GALS"/>
    <property type="match status" value="1"/>
</dbReference>
<feature type="region of interest" description="Disordered" evidence="4">
    <location>
        <begin position="400"/>
        <end position="438"/>
    </location>
</feature>
<dbReference type="InterPro" id="IPR028082">
    <property type="entry name" value="Peripla_BP_I"/>
</dbReference>
<dbReference type="Gene3D" id="1.10.260.40">
    <property type="entry name" value="lambda repressor-like DNA-binding domains"/>
    <property type="match status" value="1"/>
</dbReference>
<dbReference type="Pfam" id="PF13377">
    <property type="entry name" value="Peripla_BP_3"/>
    <property type="match status" value="1"/>
</dbReference>
<evidence type="ECO:0000313" key="7">
    <source>
        <dbReference type="Proteomes" id="UP001500432"/>
    </source>
</evidence>
<dbReference type="PANTHER" id="PTHR30146">
    <property type="entry name" value="LACI-RELATED TRANSCRIPTIONAL REPRESSOR"/>
    <property type="match status" value="1"/>
</dbReference>
<dbReference type="Proteomes" id="UP001500432">
    <property type="component" value="Unassembled WGS sequence"/>
</dbReference>
<dbReference type="Pfam" id="PF00356">
    <property type="entry name" value="LacI"/>
    <property type="match status" value="1"/>
</dbReference>
<keyword evidence="2" id="KW-0238">DNA-binding</keyword>
<proteinExistence type="predicted"/>
<evidence type="ECO:0000313" key="6">
    <source>
        <dbReference type="EMBL" id="GAA2201918.1"/>
    </source>
</evidence>
<protein>
    <recommendedName>
        <fullName evidence="5">HTH lacI-type domain-containing protein</fullName>
    </recommendedName>
</protein>
<dbReference type="InterPro" id="IPR046335">
    <property type="entry name" value="LacI/GalR-like_sensor"/>
</dbReference>
<dbReference type="EMBL" id="BAAAQW010000008">
    <property type="protein sequence ID" value="GAA2201918.1"/>
    <property type="molecule type" value="Genomic_DNA"/>
</dbReference>
<dbReference type="SMART" id="SM00354">
    <property type="entry name" value="HTH_LACI"/>
    <property type="match status" value="1"/>
</dbReference>
<name>A0ABP5NUU4_9MICC</name>
<comment type="caution">
    <text evidence="6">The sequence shown here is derived from an EMBL/GenBank/DDBJ whole genome shotgun (WGS) entry which is preliminary data.</text>
</comment>
<evidence type="ECO:0000256" key="2">
    <source>
        <dbReference type="ARBA" id="ARBA00023125"/>
    </source>
</evidence>
<evidence type="ECO:0000256" key="1">
    <source>
        <dbReference type="ARBA" id="ARBA00023015"/>
    </source>
</evidence>
<dbReference type="SUPFAM" id="SSF47413">
    <property type="entry name" value="lambda repressor-like DNA-binding domains"/>
    <property type="match status" value="1"/>
</dbReference>